<feature type="transmembrane region" description="Helical" evidence="2">
    <location>
        <begin position="37"/>
        <end position="57"/>
    </location>
</feature>
<keyword evidence="2" id="KW-0812">Transmembrane</keyword>
<gene>
    <name evidence="3" type="ORF">ANCDUO_13999</name>
</gene>
<dbReference type="EMBL" id="KN736656">
    <property type="protein sequence ID" value="KIH55834.1"/>
    <property type="molecule type" value="Genomic_DNA"/>
</dbReference>
<feature type="transmembrane region" description="Helical" evidence="2">
    <location>
        <begin position="69"/>
        <end position="89"/>
    </location>
</feature>
<reference evidence="3 4" key="1">
    <citation type="submission" date="2013-12" db="EMBL/GenBank/DDBJ databases">
        <title>Draft genome of the parsitic nematode Ancylostoma duodenale.</title>
        <authorList>
            <person name="Mitreva M."/>
        </authorList>
    </citation>
    <scope>NUCLEOTIDE SEQUENCE [LARGE SCALE GENOMIC DNA]</scope>
    <source>
        <strain evidence="3 4">Zhejiang</strain>
    </source>
</reference>
<keyword evidence="4" id="KW-1185">Reference proteome</keyword>
<name>A0A0C2GA82_9BILA</name>
<evidence type="ECO:0000256" key="1">
    <source>
        <dbReference type="SAM" id="MobiDB-lite"/>
    </source>
</evidence>
<feature type="compositionally biased region" description="Pro residues" evidence="1">
    <location>
        <begin position="123"/>
        <end position="142"/>
    </location>
</feature>
<protein>
    <submittedName>
        <fullName evidence="3">Uncharacterized protein</fullName>
    </submittedName>
</protein>
<evidence type="ECO:0000313" key="3">
    <source>
        <dbReference type="EMBL" id="KIH55834.1"/>
    </source>
</evidence>
<dbReference type="Proteomes" id="UP000054047">
    <property type="component" value="Unassembled WGS sequence"/>
</dbReference>
<proteinExistence type="predicted"/>
<dbReference type="AlphaFoldDB" id="A0A0C2GA82"/>
<feature type="region of interest" description="Disordered" evidence="1">
    <location>
        <begin position="115"/>
        <end position="150"/>
    </location>
</feature>
<evidence type="ECO:0000256" key="2">
    <source>
        <dbReference type="SAM" id="Phobius"/>
    </source>
</evidence>
<keyword evidence="2" id="KW-0472">Membrane</keyword>
<sequence length="150" mass="15927">MGFFILTAGKHSLSMMTINITSTTLSQVFHEIQGLKLTVSVILHGVATICIFSVILINNVDRFSSVLPSSVILSACAAAFTFAVIAFFIRMPPKRTVLVEVSGASAYKAIQQPPPAVQLSAEPTPPPPPPPKPTPAPPPEPPAVESQRLD</sequence>
<evidence type="ECO:0000313" key="4">
    <source>
        <dbReference type="Proteomes" id="UP000054047"/>
    </source>
</evidence>
<dbReference type="OrthoDB" id="5868835at2759"/>
<organism evidence="3 4">
    <name type="scientific">Ancylostoma duodenale</name>
    <dbReference type="NCBI Taxonomy" id="51022"/>
    <lineage>
        <taxon>Eukaryota</taxon>
        <taxon>Metazoa</taxon>
        <taxon>Ecdysozoa</taxon>
        <taxon>Nematoda</taxon>
        <taxon>Chromadorea</taxon>
        <taxon>Rhabditida</taxon>
        <taxon>Rhabditina</taxon>
        <taxon>Rhabditomorpha</taxon>
        <taxon>Strongyloidea</taxon>
        <taxon>Ancylostomatidae</taxon>
        <taxon>Ancylostomatinae</taxon>
        <taxon>Ancylostoma</taxon>
    </lineage>
</organism>
<accession>A0A0C2GA82</accession>
<keyword evidence="2" id="KW-1133">Transmembrane helix</keyword>